<dbReference type="Proteomes" id="UP000324222">
    <property type="component" value="Unassembled WGS sequence"/>
</dbReference>
<proteinExistence type="predicted"/>
<evidence type="ECO:0000313" key="3">
    <source>
        <dbReference type="Proteomes" id="UP000324222"/>
    </source>
</evidence>
<dbReference type="AlphaFoldDB" id="A0A5B7DU85"/>
<feature type="region of interest" description="Disordered" evidence="1">
    <location>
        <begin position="56"/>
        <end position="75"/>
    </location>
</feature>
<accession>A0A5B7DU85</accession>
<keyword evidence="3" id="KW-1185">Reference proteome</keyword>
<feature type="compositionally biased region" description="Polar residues" evidence="1">
    <location>
        <begin position="59"/>
        <end position="75"/>
    </location>
</feature>
<dbReference type="EMBL" id="VSRR010001404">
    <property type="protein sequence ID" value="MPC25018.1"/>
    <property type="molecule type" value="Genomic_DNA"/>
</dbReference>
<evidence type="ECO:0000256" key="1">
    <source>
        <dbReference type="SAM" id="MobiDB-lite"/>
    </source>
</evidence>
<reference evidence="2 3" key="1">
    <citation type="submission" date="2019-05" db="EMBL/GenBank/DDBJ databases">
        <title>Another draft genome of Portunus trituberculatus and its Hox gene families provides insights of decapod evolution.</title>
        <authorList>
            <person name="Jeong J.-H."/>
            <person name="Song I."/>
            <person name="Kim S."/>
            <person name="Choi T."/>
            <person name="Kim D."/>
            <person name="Ryu S."/>
            <person name="Kim W."/>
        </authorList>
    </citation>
    <scope>NUCLEOTIDE SEQUENCE [LARGE SCALE GENOMIC DNA]</scope>
    <source>
        <tissue evidence="2">Muscle</tissue>
    </source>
</reference>
<organism evidence="2 3">
    <name type="scientific">Portunus trituberculatus</name>
    <name type="common">Swimming crab</name>
    <name type="synonym">Neptunus trituberculatus</name>
    <dbReference type="NCBI Taxonomy" id="210409"/>
    <lineage>
        <taxon>Eukaryota</taxon>
        <taxon>Metazoa</taxon>
        <taxon>Ecdysozoa</taxon>
        <taxon>Arthropoda</taxon>
        <taxon>Crustacea</taxon>
        <taxon>Multicrustacea</taxon>
        <taxon>Malacostraca</taxon>
        <taxon>Eumalacostraca</taxon>
        <taxon>Eucarida</taxon>
        <taxon>Decapoda</taxon>
        <taxon>Pleocyemata</taxon>
        <taxon>Brachyura</taxon>
        <taxon>Eubrachyura</taxon>
        <taxon>Portunoidea</taxon>
        <taxon>Portunidae</taxon>
        <taxon>Portuninae</taxon>
        <taxon>Portunus</taxon>
    </lineage>
</organism>
<protein>
    <submittedName>
        <fullName evidence="2">Uncharacterized protein</fullName>
    </submittedName>
</protein>
<comment type="caution">
    <text evidence="2">The sequence shown here is derived from an EMBL/GenBank/DDBJ whole genome shotgun (WGS) entry which is preliminary data.</text>
</comment>
<sequence length="75" mass="8414">MMCLIPTHAIISPDDTNNWCVGTDHTTAKPNSLIHHRVPAQRGKMAKLHNRQLADRDPNTLSVKFSNASSPNYYD</sequence>
<name>A0A5B7DU85_PORTR</name>
<gene>
    <name evidence="2" type="ORF">E2C01_018116</name>
</gene>
<evidence type="ECO:0000313" key="2">
    <source>
        <dbReference type="EMBL" id="MPC25018.1"/>
    </source>
</evidence>